<evidence type="ECO:0000313" key="2">
    <source>
        <dbReference type="Proteomes" id="UP001242368"/>
    </source>
</evidence>
<sequence length="60" mass="6774">MAFRATQLKKHLSIQGNRSVISIHSRAFSNTIFSASTFFLFKEACMLFCPISRAKVFPCS</sequence>
<evidence type="ECO:0000313" key="1">
    <source>
        <dbReference type="EMBL" id="MDN3707341.1"/>
    </source>
</evidence>
<accession>A0ABT8CTL2</accession>
<protein>
    <submittedName>
        <fullName evidence="1">Uncharacterized protein</fullName>
    </submittedName>
</protein>
<comment type="caution">
    <text evidence="1">The sequence shown here is derived from an EMBL/GenBank/DDBJ whole genome shotgun (WGS) entry which is preliminary data.</text>
</comment>
<name>A0ABT8CTL2_9FLAO</name>
<proteinExistence type="predicted"/>
<dbReference type="Proteomes" id="UP001242368">
    <property type="component" value="Unassembled WGS sequence"/>
</dbReference>
<organism evidence="1 2">
    <name type="scientific">Paenimyroides ceti</name>
    <dbReference type="NCBI Taxonomy" id="395087"/>
    <lineage>
        <taxon>Bacteria</taxon>
        <taxon>Pseudomonadati</taxon>
        <taxon>Bacteroidota</taxon>
        <taxon>Flavobacteriia</taxon>
        <taxon>Flavobacteriales</taxon>
        <taxon>Flavobacteriaceae</taxon>
        <taxon>Paenimyroides</taxon>
    </lineage>
</organism>
<gene>
    <name evidence="1" type="ORF">QW060_09350</name>
</gene>
<reference evidence="2" key="1">
    <citation type="journal article" date="2019" name="Int. J. Syst. Evol. Microbiol.">
        <title>The Global Catalogue of Microorganisms (GCM) 10K type strain sequencing project: providing services to taxonomists for standard genome sequencing and annotation.</title>
        <authorList>
            <consortium name="The Broad Institute Genomics Platform"/>
            <consortium name="The Broad Institute Genome Sequencing Center for Infectious Disease"/>
            <person name="Wu L."/>
            <person name="Ma J."/>
        </authorList>
    </citation>
    <scope>NUCLEOTIDE SEQUENCE [LARGE SCALE GENOMIC DNA]</scope>
    <source>
        <strain evidence="2">CECT 7184</strain>
    </source>
</reference>
<dbReference type="EMBL" id="JAUFQU010000001">
    <property type="protein sequence ID" value="MDN3707341.1"/>
    <property type="molecule type" value="Genomic_DNA"/>
</dbReference>
<dbReference type="RefSeq" id="WP_290363317.1">
    <property type="nucleotide sequence ID" value="NZ_JAUFQU010000001.1"/>
</dbReference>
<keyword evidence="2" id="KW-1185">Reference proteome</keyword>